<protein>
    <submittedName>
        <fullName evidence="1">Phage FluMu protein gp41</fullName>
    </submittedName>
</protein>
<evidence type="ECO:0000313" key="1">
    <source>
        <dbReference type="EMBL" id="TCS35798.1"/>
    </source>
</evidence>
<dbReference type="Proteomes" id="UP000295382">
    <property type="component" value="Unassembled WGS sequence"/>
</dbReference>
<organism evidence="1 2">
    <name type="scientific">Paucimonas lemoignei</name>
    <name type="common">Pseudomonas lemoignei</name>
    <dbReference type="NCBI Taxonomy" id="29443"/>
    <lineage>
        <taxon>Bacteria</taxon>
        <taxon>Pseudomonadati</taxon>
        <taxon>Pseudomonadota</taxon>
        <taxon>Betaproteobacteria</taxon>
        <taxon>Burkholderiales</taxon>
        <taxon>Burkholderiaceae</taxon>
        <taxon>Paucimonas</taxon>
    </lineage>
</organism>
<dbReference type="OrthoDB" id="6121484at2"/>
<comment type="caution">
    <text evidence="1">The sequence shown here is derived from an EMBL/GenBank/DDBJ whole genome shotgun (WGS) entry which is preliminary data.</text>
</comment>
<keyword evidence="2" id="KW-1185">Reference proteome</keyword>
<accession>A0A4R3HS87</accession>
<reference evidence="1 2" key="1">
    <citation type="submission" date="2019-03" db="EMBL/GenBank/DDBJ databases">
        <title>Genomic Encyclopedia of Type Strains, Phase IV (KMG-IV): sequencing the most valuable type-strain genomes for metagenomic binning, comparative biology and taxonomic classification.</title>
        <authorList>
            <person name="Goeker M."/>
        </authorList>
    </citation>
    <scope>NUCLEOTIDE SEQUENCE [LARGE SCALE GENOMIC DNA]</scope>
    <source>
        <strain evidence="1 2">DSM 7445</strain>
    </source>
</reference>
<evidence type="ECO:0000313" key="2">
    <source>
        <dbReference type="Proteomes" id="UP000295382"/>
    </source>
</evidence>
<dbReference type="Pfam" id="PF23746">
    <property type="entry name" value="Gp41_Mu"/>
    <property type="match status" value="1"/>
</dbReference>
<gene>
    <name evidence="1" type="ORF">EDC30_10997</name>
</gene>
<name>A0A4R3HS87_PAULE</name>
<dbReference type="EMBL" id="SLZQ01000009">
    <property type="protein sequence ID" value="TCS35798.1"/>
    <property type="molecule type" value="Genomic_DNA"/>
</dbReference>
<dbReference type="RefSeq" id="WP_132259478.1">
    <property type="nucleotide sequence ID" value="NZ_SLZQ01000009.1"/>
</dbReference>
<dbReference type="AlphaFoldDB" id="A0A4R3HS87"/>
<sequence length="104" mass="11569">MPNFVGKFKKGMKIGKEVHMDYELREMTTEDMLEAEVEAPLSTPMNYKAAVAARQLVRVGSYEGPFTTGMVRKLHPVDFNELTMVGLDEVAKLGEDSSPSVETD</sequence>
<proteinExistence type="predicted"/>
<dbReference type="InterPro" id="IPR056974">
    <property type="entry name" value="Tail_Gp41-like"/>
</dbReference>